<gene>
    <name evidence="1" type="ORF">P4S50_09430</name>
</gene>
<dbReference type="EMBL" id="CP120733">
    <property type="protein sequence ID" value="WFD12289.1"/>
    <property type="molecule type" value="Genomic_DNA"/>
</dbReference>
<accession>A0ABY8EK43</accession>
<evidence type="ECO:0000313" key="2">
    <source>
        <dbReference type="Proteomes" id="UP001222800"/>
    </source>
</evidence>
<evidence type="ECO:0000313" key="1">
    <source>
        <dbReference type="EMBL" id="WFD12289.1"/>
    </source>
</evidence>
<sequence>MNIEEFLNLKVDIKKGQSFVHRNCYLYDLIENSIMDPVNSNINNSVFSNIFIREAVHTFSEYREDDYPEEDIFTKYGVVIEDRYDLILSICYLDGKYKYISILNQLDELNESEAITMLNYYLEETYNEYHTVLVID</sequence>
<dbReference type="RefSeq" id="WP_277734621.1">
    <property type="nucleotide sequence ID" value="NZ_CP120733.1"/>
</dbReference>
<reference evidence="1 2" key="1">
    <citation type="submission" date="2023-03" db="EMBL/GenBank/DDBJ databases">
        <title>Complete genome sequence of Tepidibacter sp. SWIR-1, isolated from a deep-sea hydrothermal vent.</title>
        <authorList>
            <person name="Li X."/>
        </authorList>
    </citation>
    <scope>NUCLEOTIDE SEQUENCE [LARGE SCALE GENOMIC DNA]</scope>
    <source>
        <strain evidence="1 2">SWIR-1</strain>
    </source>
</reference>
<proteinExistence type="predicted"/>
<dbReference type="Proteomes" id="UP001222800">
    <property type="component" value="Chromosome"/>
</dbReference>
<organism evidence="1 2">
    <name type="scientific">Tepidibacter hydrothermalis</name>
    <dbReference type="NCBI Taxonomy" id="3036126"/>
    <lineage>
        <taxon>Bacteria</taxon>
        <taxon>Bacillati</taxon>
        <taxon>Bacillota</taxon>
        <taxon>Clostridia</taxon>
        <taxon>Peptostreptococcales</taxon>
        <taxon>Peptostreptococcaceae</taxon>
        <taxon>Tepidibacter</taxon>
    </lineage>
</organism>
<protein>
    <submittedName>
        <fullName evidence="1">Uncharacterized protein</fullName>
    </submittedName>
</protein>
<keyword evidence="2" id="KW-1185">Reference proteome</keyword>
<name>A0ABY8EK43_9FIRM</name>